<organism evidence="2 3">
    <name type="scientific">Roseateles depolymerans</name>
    <dbReference type="NCBI Taxonomy" id="76731"/>
    <lineage>
        <taxon>Bacteria</taxon>
        <taxon>Pseudomonadati</taxon>
        <taxon>Pseudomonadota</taxon>
        <taxon>Betaproteobacteria</taxon>
        <taxon>Burkholderiales</taxon>
        <taxon>Sphaerotilaceae</taxon>
        <taxon>Roseateles</taxon>
    </lineage>
</organism>
<dbReference type="Proteomes" id="UP000249633">
    <property type="component" value="Unassembled WGS sequence"/>
</dbReference>
<sequence>MSTDGARLSVHHVTEYRYETPVEWAQHVACLTPRDTPWQQVAHWQLQITPLPDGWGAASSDDLPGRLYADPWGNRHLNFGHARVHERLTVESRFEVTLRARPVPNPALGPAWECVADTLRYRAGRLLRDADEFALASPYALPDDSLAAYARRAFPRNRVLAAGGLQLMRMIHTDLRYLPQSTTVATRATDALAQRSGVCQDFAHVFIAACRALGLAARYVSGYLLTRPPAGQPRLVGADASHAWVELWCPEQGWLALDPTNNMPADLDHVTLAWGRDYADVAPLRGLVRGGSGVPHVEVTVAPLEEPAAG</sequence>
<dbReference type="PANTHER" id="PTHR33490">
    <property type="entry name" value="BLR5614 PROTEIN-RELATED"/>
    <property type="match status" value="1"/>
</dbReference>
<protein>
    <submittedName>
        <fullName evidence="2">Transglutaminase</fullName>
    </submittedName>
</protein>
<evidence type="ECO:0000313" key="2">
    <source>
        <dbReference type="EMBL" id="PZP28372.1"/>
    </source>
</evidence>
<dbReference type="AlphaFoldDB" id="A0A2W5FBG1"/>
<reference evidence="2 3" key="1">
    <citation type="submission" date="2017-08" db="EMBL/GenBank/DDBJ databases">
        <title>Infants hospitalized years apart are colonized by the same room-sourced microbial strains.</title>
        <authorList>
            <person name="Brooks B."/>
            <person name="Olm M.R."/>
            <person name="Firek B.A."/>
            <person name="Baker R."/>
            <person name="Thomas B.C."/>
            <person name="Morowitz M.J."/>
            <person name="Banfield J.F."/>
        </authorList>
    </citation>
    <scope>NUCLEOTIDE SEQUENCE [LARGE SCALE GENOMIC DNA]</scope>
    <source>
        <strain evidence="2">S2_012_000_R2_81</strain>
    </source>
</reference>
<name>A0A2W5FBG1_9BURK</name>
<dbReference type="Pfam" id="PF01841">
    <property type="entry name" value="Transglut_core"/>
    <property type="match status" value="1"/>
</dbReference>
<dbReference type="SUPFAM" id="SSF54001">
    <property type="entry name" value="Cysteine proteinases"/>
    <property type="match status" value="1"/>
</dbReference>
<comment type="caution">
    <text evidence="2">The sequence shown here is derived from an EMBL/GenBank/DDBJ whole genome shotgun (WGS) entry which is preliminary data.</text>
</comment>
<dbReference type="InterPro" id="IPR002931">
    <property type="entry name" value="Transglutaminase-like"/>
</dbReference>
<dbReference type="Gene3D" id="3.10.620.30">
    <property type="match status" value="1"/>
</dbReference>
<dbReference type="SMART" id="SM00460">
    <property type="entry name" value="TGc"/>
    <property type="match status" value="1"/>
</dbReference>
<evidence type="ECO:0000259" key="1">
    <source>
        <dbReference type="SMART" id="SM00460"/>
    </source>
</evidence>
<dbReference type="InterPro" id="IPR013589">
    <property type="entry name" value="Bac_transglu_N"/>
</dbReference>
<proteinExistence type="predicted"/>
<dbReference type="Pfam" id="PF08379">
    <property type="entry name" value="Bact_transglu_N"/>
    <property type="match status" value="1"/>
</dbReference>
<dbReference type="EMBL" id="QFOD01000023">
    <property type="protein sequence ID" value="PZP28372.1"/>
    <property type="molecule type" value="Genomic_DNA"/>
</dbReference>
<dbReference type="PANTHER" id="PTHR33490:SF7">
    <property type="entry name" value="BLR2979 PROTEIN"/>
    <property type="match status" value="1"/>
</dbReference>
<evidence type="ECO:0000313" key="3">
    <source>
        <dbReference type="Proteomes" id="UP000249633"/>
    </source>
</evidence>
<feature type="domain" description="Transglutaminase-like" evidence="1">
    <location>
        <begin position="191"/>
        <end position="261"/>
    </location>
</feature>
<dbReference type="InterPro" id="IPR038765">
    <property type="entry name" value="Papain-like_cys_pep_sf"/>
</dbReference>
<accession>A0A2W5FBG1</accession>
<gene>
    <name evidence="2" type="ORF">DI603_19605</name>
</gene>